<organism evidence="4 5">
    <name type="scientific">Cryptosporidium andersoni</name>
    <dbReference type="NCBI Taxonomy" id="117008"/>
    <lineage>
        <taxon>Eukaryota</taxon>
        <taxon>Sar</taxon>
        <taxon>Alveolata</taxon>
        <taxon>Apicomplexa</taxon>
        <taxon>Conoidasida</taxon>
        <taxon>Coccidia</taxon>
        <taxon>Eucoccidiorida</taxon>
        <taxon>Eimeriorina</taxon>
        <taxon>Cryptosporidiidae</taxon>
        <taxon>Cryptosporidium</taxon>
    </lineage>
</organism>
<keyword evidence="2" id="KW-0472">Membrane</keyword>
<sequence>MIMQKIILWFLLFSVIVSLVESKYDQNEKYKSSNRGSKHNRSVRDSTYKNDTKCSRSKELKVSENNEKRISGSEELKYNSNIFEASSIDSFKYPNGDKFEIGAHSEYIRSITSLYTIEDDIYFENGEFTDYSIDFDLVYPENAGAVHKITVVKDLLSTSLQKTPNKLENSTETSGYNSSNQQNIQDRLSENSTKLQEFSKFYPIKQDKSRNILRSNGYLKNSSISELNQLSGETEVPIILKKKKRSQFIEIDNIPTKILQVSNYTEDLVKSQIVESNHSSKISGRFEYPMKYKTLNEVQEFIPNIHYNKSDLLDDNDRSESSKSKSAYIMSLATSSMLVLITALALVSILAIYLFQH</sequence>
<evidence type="ECO:0000313" key="5">
    <source>
        <dbReference type="Proteomes" id="UP000186804"/>
    </source>
</evidence>
<keyword evidence="5" id="KW-1185">Reference proteome</keyword>
<accession>A0A1J4MDN9</accession>
<feature type="compositionally biased region" description="Basic and acidic residues" evidence="1">
    <location>
        <begin position="42"/>
        <end position="66"/>
    </location>
</feature>
<feature type="region of interest" description="Disordered" evidence="1">
    <location>
        <begin position="30"/>
        <end position="66"/>
    </location>
</feature>
<evidence type="ECO:0000256" key="3">
    <source>
        <dbReference type="SAM" id="SignalP"/>
    </source>
</evidence>
<protein>
    <submittedName>
        <fullName evidence="4">Uncharacterized protein</fullName>
    </submittedName>
</protein>
<dbReference type="OrthoDB" id="10293492at2759"/>
<feature type="chain" id="PRO_5013221497" evidence="3">
    <location>
        <begin position="23"/>
        <end position="357"/>
    </location>
</feature>
<name>A0A1J4MDN9_9CRYT</name>
<comment type="caution">
    <text evidence="4">The sequence shown here is derived from an EMBL/GenBank/DDBJ whole genome shotgun (WGS) entry which is preliminary data.</text>
</comment>
<dbReference type="GeneID" id="92365480"/>
<dbReference type="Proteomes" id="UP000186804">
    <property type="component" value="Unassembled WGS sequence"/>
</dbReference>
<reference evidence="4 5" key="1">
    <citation type="submission" date="2016-10" db="EMBL/GenBank/DDBJ databases">
        <title>Reductive evolution of mitochondrial metabolism and differential evolution of invasion-related proteins in Cryptosporidium.</title>
        <authorList>
            <person name="Liu S."/>
            <person name="Roellig D.M."/>
            <person name="Guo Y."/>
            <person name="Li N."/>
            <person name="Frace M.A."/>
            <person name="Tang K."/>
            <person name="Zhang L."/>
            <person name="Feng Y."/>
            <person name="Xiao L."/>
        </authorList>
    </citation>
    <scope>NUCLEOTIDE SEQUENCE [LARGE SCALE GENOMIC DNA]</scope>
    <source>
        <strain evidence="4">30847</strain>
    </source>
</reference>
<dbReference type="AlphaFoldDB" id="A0A1J4MDN9"/>
<feature type="region of interest" description="Disordered" evidence="1">
    <location>
        <begin position="163"/>
        <end position="184"/>
    </location>
</feature>
<proteinExistence type="predicted"/>
<keyword evidence="2" id="KW-0812">Transmembrane</keyword>
<feature type="transmembrane region" description="Helical" evidence="2">
    <location>
        <begin position="328"/>
        <end position="355"/>
    </location>
</feature>
<evidence type="ECO:0000256" key="2">
    <source>
        <dbReference type="SAM" id="Phobius"/>
    </source>
</evidence>
<keyword evidence="3" id="KW-0732">Signal</keyword>
<evidence type="ECO:0000313" key="4">
    <source>
        <dbReference type="EMBL" id="OII72345.1"/>
    </source>
</evidence>
<dbReference type="EMBL" id="LRBS01000117">
    <property type="protein sequence ID" value="OII72345.1"/>
    <property type="molecule type" value="Genomic_DNA"/>
</dbReference>
<dbReference type="RefSeq" id="XP_067066940.1">
    <property type="nucleotide sequence ID" value="XM_067211532.1"/>
</dbReference>
<feature type="signal peptide" evidence="3">
    <location>
        <begin position="1"/>
        <end position="22"/>
    </location>
</feature>
<evidence type="ECO:0000256" key="1">
    <source>
        <dbReference type="SAM" id="MobiDB-lite"/>
    </source>
</evidence>
<dbReference type="VEuPathDB" id="CryptoDB:cand_012950"/>
<gene>
    <name evidence="4" type="ORF">cand_012950</name>
</gene>
<keyword evidence="2" id="KW-1133">Transmembrane helix</keyword>